<proteinExistence type="predicted"/>
<dbReference type="InterPro" id="IPR038025">
    <property type="entry name" value="CbeA_sf"/>
</dbReference>
<organism evidence="1 2">
    <name type="scientific">Yersinia aleksiciae</name>
    <dbReference type="NCBI Taxonomy" id="263819"/>
    <lineage>
        <taxon>Bacteria</taxon>
        <taxon>Pseudomonadati</taxon>
        <taxon>Pseudomonadota</taxon>
        <taxon>Gammaproteobacteria</taxon>
        <taxon>Enterobacterales</taxon>
        <taxon>Yersiniaceae</taxon>
        <taxon>Yersinia</taxon>
    </lineage>
</organism>
<dbReference type="AlphaFoldDB" id="A0A0T9TM46"/>
<dbReference type="Gene3D" id="3.30.450.20">
    <property type="entry name" value="PAS domain"/>
    <property type="match status" value="1"/>
</dbReference>
<protein>
    <submittedName>
        <fullName evidence="1">YagBYeeUYfjZ family protein</fullName>
    </submittedName>
</protein>
<dbReference type="Pfam" id="PF06154">
    <property type="entry name" value="CbeA_antitoxin"/>
    <property type="match status" value="1"/>
</dbReference>
<dbReference type="GO" id="GO:0051495">
    <property type="term" value="P:positive regulation of cytoskeleton organization"/>
    <property type="evidence" value="ECO:0007669"/>
    <property type="project" value="InterPro"/>
</dbReference>
<dbReference type="RefSeq" id="WP_050125694.1">
    <property type="nucleotide sequence ID" value="NZ_CP139919.1"/>
</dbReference>
<accession>A0A0T9TM46</accession>
<name>A0A0T9TM46_YERAE</name>
<sequence length="122" mass="13410">MTDSKPDTPSQGADITPPAWGLKRIITPQFGARLVQQGHQLHYLADRADIVGKFSDAELRHLDQVFPLWLQQLESMLMSGELNPRQQHCVTLHASGLTLEADTLGSCGYVYISIYATSATTA</sequence>
<evidence type="ECO:0000313" key="2">
    <source>
        <dbReference type="Proteomes" id="UP000040088"/>
    </source>
</evidence>
<gene>
    <name evidence="1" type="primary">yfjZ_2</name>
    <name evidence="1" type="ORF">ERS008460_01263</name>
</gene>
<dbReference type="EMBL" id="CQEM01000004">
    <property type="protein sequence ID" value="CNK90854.1"/>
    <property type="molecule type" value="Genomic_DNA"/>
</dbReference>
<dbReference type="SUPFAM" id="SSF143737">
    <property type="entry name" value="YeeU-like"/>
    <property type="match status" value="1"/>
</dbReference>
<dbReference type="Proteomes" id="UP000040088">
    <property type="component" value="Unassembled WGS sequence"/>
</dbReference>
<evidence type="ECO:0000313" key="1">
    <source>
        <dbReference type="EMBL" id="CNK90854.1"/>
    </source>
</evidence>
<dbReference type="InterPro" id="IPR009320">
    <property type="entry name" value="Antitoxin_CbeA"/>
</dbReference>
<reference evidence="2" key="1">
    <citation type="submission" date="2015-03" db="EMBL/GenBank/DDBJ databases">
        <authorList>
            <consortium name="Pathogen Informatics"/>
        </authorList>
    </citation>
    <scope>NUCLEOTIDE SEQUENCE [LARGE SCALE GENOMIC DNA]</scope>
    <source>
        <strain evidence="2">IP27925</strain>
    </source>
</reference>